<name>A0ABT9SCU5_9BURK</name>
<dbReference type="RefSeq" id="WP_307691775.1">
    <property type="nucleotide sequence ID" value="NZ_JAUSRO010000015.1"/>
</dbReference>
<dbReference type="InterPro" id="IPR025737">
    <property type="entry name" value="FApF"/>
</dbReference>
<organism evidence="2 3">
    <name type="scientific">Variovorax ginsengisoli</name>
    <dbReference type="NCBI Taxonomy" id="363844"/>
    <lineage>
        <taxon>Bacteria</taxon>
        <taxon>Pseudomonadati</taxon>
        <taxon>Pseudomonadota</taxon>
        <taxon>Betaproteobacteria</taxon>
        <taxon>Burkholderiales</taxon>
        <taxon>Comamonadaceae</taxon>
        <taxon>Variovorax</taxon>
    </lineage>
</organism>
<proteinExistence type="predicted"/>
<comment type="caution">
    <text evidence="2">The sequence shown here is derived from an EMBL/GenBank/DDBJ whole genome shotgun (WGS) entry which is preliminary data.</text>
</comment>
<protein>
    <recommendedName>
        <fullName evidence="4">Transporter</fullName>
    </recommendedName>
</protein>
<feature type="chain" id="PRO_5045134274" description="Transporter" evidence="1">
    <location>
        <begin position="33"/>
        <end position="300"/>
    </location>
</feature>
<accession>A0ABT9SCU5</accession>
<evidence type="ECO:0008006" key="4">
    <source>
        <dbReference type="Google" id="ProtNLM"/>
    </source>
</evidence>
<gene>
    <name evidence="2" type="ORF">J2W36_004287</name>
</gene>
<dbReference type="Proteomes" id="UP001226867">
    <property type="component" value="Unassembled WGS sequence"/>
</dbReference>
<sequence length="300" mass="32765">MTSKITSGGRKKKVLALASLLMSALVPMAAHAIDVDAGDFVPAPEGTTTGLLYLQHAERDRLYAQGRQSVSDPRLVSDVGIARLVHYMRIGGLTVAPQVLVPFGRLDAGHDTSALGKTSGVGDVILATPVWLVNDAPSRTYLAIAPYLYLPTGSYDRNRSLNLGENRWKFDLQVGFVKGLTDKWSVDLTGDVMFHGKNDDYGAAGATLQQKPLYQGQAYLRYQFTPTFNAFVGVSQNWGGEDRVDGVDSNDEARQRKVSVGGSYFIRPTTQLLVSLGRDLKVDNGFKENARINVRLLQVF</sequence>
<keyword evidence="3" id="KW-1185">Reference proteome</keyword>
<dbReference type="Pfam" id="PF13557">
    <property type="entry name" value="Phenol_MetA_deg"/>
    <property type="match status" value="1"/>
</dbReference>
<evidence type="ECO:0000313" key="3">
    <source>
        <dbReference type="Proteomes" id="UP001226867"/>
    </source>
</evidence>
<evidence type="ECO:0000313" key="2">
    <source>
        <dbReference type="EMBL" id="MDP9902015.1"/>
    </source>
</evidence>
<keyword evidence="1" id="KW-0732">Signal</keyword>
<evidence type="ECO:0000256" key="1">
    <source>
        <dbReference type="SAM" id="SignalP"/>
    </source>
</evidence>
<reference evidence="2 3" key="1">
    <citation type="submission" date="2023-07" db="EMBL/GenBank/DDBJ databases">
        <title>Sorghum-associated microbial communities from plants grown in Nebraska, USA.</title>
        <authorList>
            <person name="Schachtman D."/>
        </authorList>
    </citation>
    <scope>NUCLEOTIDE SEQUENCE [LARGE SCALE GENOMIC DNA]</scope>
    <source>
        <strain evidence="2 3">DS1607</strain>
    </source>
</reference>
<feature type="signal peptide" evidence="1">
    <location>
        <begin position="1"/>
        <end position="32"/>
    </location>
</feature>
<dbReference type="EMBL" id="JAUSRO010000015">
    <property type="protein sequence ID" value="MDP9902015.1"/>
    <property type="molecule type" value="Genomic_DNA"/>
</dbReference>